<dbReference type="SMART" id="SM00341">
    <property type="entry name" value="HRDC"/>
    <property type="match status" value="1"/>
</dbReference>
<evidence type="ECO:0000256" key="7">
    <source>
        <dbReference type="ARBA" id="ARBA00023242"/>
    </source>
</evidence>
<comment type="similarity">
    <text evidence="8">Belongs to the exosome component 10/RRP6 family.</text>
</comment>
<feature type="compositionally biased region" description="Basic and acidic residues" evidence="9">
    <location>
        <begin position="704"/>
        <end position="714"/>
    </location>
</feature>
<dbReference type="GO" id="GO:0071037">
    <property type="term" value="P:nuclear polyadenylation-dependent snRNA catabolic process"/>
    <property type="evidence" value="ECO:0007669"/>
    <property type="project" value="TreeGrafter"/>
</dbReference>
<feature type="compositionally biased region" description="Polar residues" evidence="9">
    <location>
        <begin position="664"/>
        <end position="675"/>
    </location>
</feature>
<evidence type="ECO:0000256" key="4">
    <source>
        <dbReference type="ARBA" id="ARBA00022801"/>
    </source>
</evidence>
<dbReference type="GO" id="GO:0071040">
    <property type="term" value="P:nuclear polyadenylation-dependent antisense transcript catabolic process"/>
    <property type="evidence" value="ECO:0007669"/>
    <property type="project" value="TreeGrafter"/>
</dbReference>
<dbReference type="GO" id="GO:0071039">
    <property type="term" value="P:nuclear polyadenylation-dependent CUT catabolic process"/>
    <property type="evidence" value="ECO:0007669"/>
    <property type="project" value="TreeGrafter"/>
</dbReference>
<dbReference type="GO" id="GO:0071036">
    <property type="term" value="P:nuclear polyadenylation-dependent snoRNA catabolic process"/>
    <property type="evidence" value="ECO:0007669"/>
    <property type="project" value="TreeGrafter"/>
</dbReference>
<dbReference type="FunFam" id="1.10.150.80:FF:000001">
    <property type="entry name" value="Putative exosome component 10"/>
    <property type="match status" value="1"/>
</dbReference>
<evidence type="ECO:0000256" key="1">
    <source>
        <dbReference type="ARBA" id="ARBA00004123"/>
    </source>
</evidence>
<dbReference type="Gene3D" id="3.30.420.10">
    <property type="entry name" value="Ribonuclease H-like superfamily/Ribonuclease H"/>
    <property type="match status" value="1"/>
</dbReference>
<dbReference type="InterPro" id="IPR012588">
    <property type="entry name" value="Exosome-assoc_fac_Rrp6_N"/>
</dbReference>
<dbReference type="EMBL" id="KZ679017">
    <property type="protein sequence ID" value="PSS09066.1"/>
    <property type="molecule type" value="Genomic_DNA"/>
</dbReference>
<dbReference type="SMART" id="SM00474">
    <property type="entry name" value="35EXOc"/>
    <property type="match status" value="1"/>
</dbReference>
<dbReference type="CDD" id="cd06147">
    <property type="entry name" value="Rrp6p_like_exo"/>
    <property type="match status" value="1"/>
</dbReference>
<evidence type="ECO:0000256" key="9">
    <source>
        <dbReference type="SAM" id="MobiDB-lite"/>
    </source>
</evidence>
<dbReference type="PROSITE" id="PS50967">
    <property type="entry name" value="HRDC"/>
    <property type="match status" value="1"/>
</dbReference>
<dbReference type="AlphaFoldDB" id="A0A2T3ART3"/>
<evidence type="ECO:0000259" key="10">
    <source>
        <dbReference type="PROSITE" id="PS50967"/>
    </source>
</evidence>
<dbReference type="GO" id="GO:0071051">
    <property type="term" value="P:poly(A)-dependent snoRNA 3'-end processing"/>
    <property type="evidence" value="ECO:0007669"/>
    <property type="project" value="TreeGrafter"/>
</dbReference>
<dbReference type="InterPro" id="IPR012337">
    <property type="entry name" value="RNaseH-like_sf"/>
</dbReference>
<feature type="compositionally biased region" description="Acidic residues" evidence="9">
    <location>
        <begin position="715"/>
        <end position="724"/>
    </location>
</feature>
<dbReference type="Gene3D" id="1.10.150.80">
    <property type="entry name" value="HRDC domain"/>
    <property type="match status" value="1"/>
</dbReference>
<dbReference type="InParanoid" id="A0A2T3ART3"/>
<dbReference type="GO" id="GO:0071044">
    <property type="term" value="P:histone mRNA catabolic process"/>
    <property type="evidence" value="ECO:0007669"/>
    <property type="project" value="TreeGrafter"/>
</dbReference>
<dbReference type="GO" id="GO:0003727">
    <property type="term" value="F:single-stranded RNA binding"/>
    <property type="evidence" value="ECO:0007669"/>
    <property type="project" value="TreeGrafter"/>
</dbReference>
<dbReference type="STRING" id="857342.A0A2T3ART3"/>
<dbReference type="PANTHER" id="PTHR12124">
    <property type="entry name" value="POLYMYOSITIS/SCLERODERMA AUTOANTIGEN-RELATED"/>
    <property type="match status" value="1"/>
</dbReference>
<reference evidence="11 12" key="1">
    <citation type="journal article" date="2018" name="New Phytol.">
        <title>Comparative genomics and transcriptomics depict ericoid mycorrhizal fungi as versatile saprotrophs and plant mutualists.</title>
        <authorList>
            <person name="Martino E."/>
            <person name="Morin E."/>
            <person name="Grelet G.A."/>
            <person name="Kuo A."/>
            <person name="Kohler A."/>
            <person name="Daghino S."/>
            <person name="Barry K.W."/>
            <person name="Cichocki N."/>
            <person name="Clum A."/>
            <person name="Dockter R.B."/>
            <person name="Hainaut M."/>
            <person name="Kuo R.C."/>
            <person name="LaButti K."/>
            <person name="Lindahl B.D."/>
            <person name="Lindquist E.A."/>
            <person name="Lipzen A."/>
            <person name="Khouja H.R."/>
            <person name="Magnuson J."/>
            <person name="Murat C."/>
            <person name="Ohm R.A."/>
            <person name="Singer S.W."/>
            <person name="Spatafora J.W."/>
            <person name="Wang M."/>
            <person name="Veneault-Fourrey C."/>
            <person name="Henrissat B."/>
            <person name="Grigoriev I.V."/>
            <person name="Martin F.M."/>
            <person name="Perotto S."/>
        </authorList>
    </citation>
    <scope>NUCLEOTIDE SEQUENCE [LARGE SCALE GENOMIC DNA]</scope>
    <source>
        <strain evidence="11 12">ATCC 22711</strain>
    </source>
</reference>
<keyword evidence="2" id="KW-0698">rRNA processing</keyword>
<keyword evidence="5" id="KW-0271">Exosome</keyword>
<keyword evidence="6" id="KW-0269">Exonuclease</keyword>
<comment type="subcellular location">
    <subcellularLocation>
        <location evidence="1">Nucleus</location>
    </subcellularLocation>
</comment>
<dbReference type="GO" id="GO:0071035">
    <property type="term" value="P:nuclear polyadenylation-dependent rRNA catabolic process"/>
    <property type="evidence" value="ECO:0007669"/>
    <property type="project" value="TreeGrafter"/>
</dbReference>
<dbReference type="GO" id="GO:0000166">
    <property type="term" value="F:nucleotide binding"/>
    <property type="evidence" value="ECO:0007669"/>
    <property type="project" value="InterPro"/>
</dbReference>
<dbReference type="GO" id="GO:0071038">
    <property type="term" value="P:TRAMP-dependent tRNA surveillance pathway"/>
    <property type="evidence" value="ECO:0007669"/>
    <property type="project" value="TreeGrafter"/>
</dbReference>
<dbReference type="SUPFAM" id="SSF53098">
    <property type="entry name" value="Ribonuclease H-like"/>
    <property type="match status" value="1"/>
</dbReference>
<dbReference type="Pfam" id="PF08066">
    <property type="entry name" value="PMC2NT"/>
    <property type="match status" value="1"/>
</dbReference>
<organism evidence="11 12">
    <name type="scientific">Amorphotheca resinae ATCC 22711</name>
    <dbReference type="NCBI Taxonomy" id="857342"/>
    <lineage>
        <taxon>Eukaryota</taxon>
        <taxon>Fungi</taxon>
        <taxon>Dikarya</taxon>
        <taxon>Ascomycota</taxon>
        <taxon>Pezizomycotina</taxon>
        <taxon>Leotiomycetes</taxon>
        <taxon>Helotiales</taxon>
        <taxon>Amorphothecaceae</taxon>
        <taxon>Amorphotheca</taxon>
    </lineage>
</organism>
<dbReference type="InterPro" id="IPR010997">
    <property type="entry name" value="HRDC-like_sf"/>
</dbReference>
<dbReference type="GO" id="GO:0000175">
    <property type="term" value="F:3'-5'-RNA exonuclease activity"/>
    <property type="evidence" value="ECO:0007669"/>
    <property type="project" value="InterPro"/>
</dbReference>
<dbReference type="GeneID" id="36569332"/>
<keyword evidence="4" id="KW-0378">Hydrolase</keyword>
<feature type="compositionally biased region" description="Basic and acidic residues" evidence="9">
    <location>
        <begin position="647"/>
        <end position="659"/>
    </location>
</feature>
<dbReference type="Proteomes" id="UP000241818">
    <property type="component" value="Unassembled WGS sequence"/>
</dbReference>
<dbReference type="FunCoup" id="A0A2T3ART3">
    <property type="interactions" value="948"/>
</dbReference>
<dbReference type="FunFam" id="3.30.420.10:FF:000059">
    <property type="entry name" value="Exosome complex exonuclease Rrp6"/>
    <property type="match status" value="1"/>
</dbReference>
<evidence type="ECO:0000313" key="12">
    <source>
        <dbReference type="Proteomes" id="UP000241818"/>
    </source>
</evidence>
<dbReference type="InterPro" id="IPR049559">
    <property type="entry name" value="Rrp6p-like_exo"/>
</dbReference>
<dbReference type="GO" id="GO:0000467">
    <property type="term" value="P:exonucleolytic trimming to generate mature 3'-end of 5.8S rRNA from tricistronic rRNA transcript (SSU-rRNA, 5.8S rRNA, LSU-rRNA)"/>
    <property type="evidence" value="ECO:0007669"/>
    <property type="project" value="InterPro"/>
</dbReference>
<dbReference type="InterPro" id="IPR044876">
    <property type="entry name" value="HRDC_dom_sf"/>
</dbReference>
<evidence type="ECO:0000256" key="5">
    <source>
        <dbReference type="ARBA" id="ARBA00022835"/>
    </source>
</evidence>
<name>A0A2T3ART3_AMORE</name>
<dbReference type="PANTHER" id="PTHR12124:SF47">
    <property type="entry name" value="EXOSOME COMPONENT 10"/>
    <property type="match status" value="1"/>
</dbReference>
<evidence type="ECO:0000256" key="6">
    <source>
        <dbReference type="ARBA" id="ARBA00022839"/>
    </source>
</evidence>
<evidence type="ECO:0000256" key="8">
    <source>
        <dbReference type="ARBA" id="ARBA00043957"/>
    </source>
</evidence>
<sequence length="780" mass="87564">MDQAQDFKSLQDQIQPALLATTRVSGQLSSQDLGFQRSLNPEVGTALDEQTARLLELSRGLLKSAASIAELHVPVLEDVDDVDNHWRGVVDVVDSLLEKTDTCLDEYTGLIKRKTTAEQASPKPKKNTYSLGSAFRTQNLVKPQLAFEVKPDNNDTSTWKPLLTTKPHAIQPLEESLSTFTNDFDQQQYRHPYETEISQLRYPETVYKKADPIPYLPVESTSAIFVDTLEGVLEMLEELKAATEIAVDLEHHDARSYVGLVSLMQISTRNKDWIVDTLKPWRQSLQVLNEVFADPRIVKVFHGAYMDIVWLQRDLGLYVVGLFDTHHASRALGYPGGSLAFLLKKFINFDADKKYQMADWRIRPLPDEMFFYARADTHFLLYIYDNMRNELIDRTNPEDGEENCIETVIEKSKETSLLRFERQIYNEETGKGPGGWFQLLVKTPSLLNNEQFAVFRAVHAWRDKIARIDDDSTSFVMPNHVIFSIAKLMPMDMVALLSVVHPISHSVKSRSGELLDLIKAAKARGKDGPSMMDVLRSDPVDAAAKANLPPVTAKSTTPTLVAVVDDSELVSGQSSFWGGAFGSSVWDTPTFSKKDDGLRLAVPLPQLSSEIFSTFNGLPDRSVENIKAQPEPIEPDVPVQEEVDEPFVLKRGAERKGDTISEPEATTGSNDTSPNDTEDQAALEKAARRAEKKAAKRLRQKQRQQAEEEARVADAEEEDEEEPFDYSKADSVLHGKRKSQEQGGPKRKKPFDPYAKVADAPKGMRRVQTERAGKSHTFKS</sequence>
<dbReference type="InterPro" id="IPR002562">
    <property type="entry name" value="3'-5'_exonuclease_dom"/>
</dbReference>
<evidence type="ECO:0000313" key="11">
    <source>
        <dbReference type="EMBL" id="PSS09066.1"/>
    </source>
</evidence>
<dbReference type="InterPro" id="IPR045092">
    <property type="entry name" value="Rrp6-like"/>
</dbReference>
<proteinExistence type="inferred from homology"/>
<protein>
    <recommendedName>
        <fullName evidence="10">HRDC domain-containing protein</fullName>
    </recommendedName>
</protein>
<dbReference type="RefSeq" id="XP_024717364.1">
    <property type="nucleotide sequence ID" value="XM_024861251.1"/>
</dbReference>
<keyword evidence="3" id="KW-0540">Nuclease</keyword>
<keyword evidence="7" id="KW-0539">Nucleus</keyword>
<dbReference type="GO" id="GO:0000176">
    <property type="term" value="C:nuclear exosome (RNase complex)"/>
    <property type="evidence" value="ECO:0007669"/>
    <property type="project" value="InterPro"/>
</dbReference>
<dbReference type="Pfam" id="PF01612">
    <property type="entry name" value="DNA_pol_A_exo1"/>
    <property type="match status" value="1"/>
</dbReference>
<dbReference type="SUPFAM" id="SSF47819">
    <property type="entry name" value="HRDC-like"/>
    <property type="match status" value="1"/>
</dbReference>
<feature type="region of interest" description="Disordered" evidence="9">
    <location>
        <begin position="647"/>
        <end position="780"/>
    </location>
</feature>
<dbReference type="InterPro" id="IPR002121">
    <property type="entry name" value="HRDC_dom"/>
</dbReference>
<evidence type="ECO:0000256" key="2">
    <source>
        <dbReference type="ARBA" id="ARBA00022552"/>
    </source>
</evidence>
<accession>A0A2T3ART3</accession>
<dbReference type="Pfam" id="PF00570">
    <property type="entry name" value="HRDC"/>
    <property type="match status" value="1"/>
</dbReference>
<dbReference type="OrthoDB" id="2250022at2759"/>
<feature type="domain" description="HRDC" evidence="10">
    <location>
        <begin position="448"/>
        <end position="528"/>
    </location>
</feature>
<evidence type="ECO:0000256" key="3">
    <source>
        <dbReference type="ARBA" id="ARBA00022722"/>
    </source>
</evidence>
<gene>
    <name evidence="11" type="ORF">M430DRAFT_109021</name>
</gene>
<dbReference type="GO" id="GO:0005730">
    <property type="term" value="C:nucleolus"/>
    <property type="evidence" value="ECO:0007669"/>
    <property type="project" value="TreeGrafter"/>
</dbReference>
<keyword evidence="12" id="KW-1185">Reference proteome</keyword>
<dbReference type="InterPro" id="IPR036397">
    <property type="entry name" value="RNaseH_sf"/>
</dbReference>